<evidence type="ECO:0000259" key="2">
    <source>
        <dbReference type="PROSITE" id="PS51352"/>
    </source>
</evidence>
<comment type="caution">
    <text evidence="3">The sequence shown here is derived from an EMBL/GenBank/DDBJ whole genome shotgun (WGS) entry which is preliminary data.</text>
</comment>
<gene>
    <name evidence="3" type="ORF">ACFSTF_11255</name>
</gene>
<name>A0ABW5PSM7_9BACI</name>
<keyword evidence="1" id="KW-1015">Disulfide bond</keyword>
<dbReference type="Gene3D" id="3.40.30.10">
    <property type="entry name" value="Glutaredoxin"/>
    <property type="match status" value="1"/>
</dbReference>
<dbReference type="Proteomes" id="UP001597458">
    <property type="component" value="Unassembled WGS sequence"/>
</dbReference>
<dbReference type="PANTHER" id="PTHR42852">
    <property type="entry name" value="THIOL:DISULFIDE INTERCHANGE PROTEIN DSBE"/>
    <property type="match status" value="1"/>
</dbReference>
<reference evidence="4" key="1">
    <citation type="journal article" date="2019" name="Int. J. Syst. Evol. Microbiol.">
        <title>The Global Catalogue of Microorganisms (GCM) 10K type strain sequencing project: providing services to taxonomists for standard genome sequencing and annotation.</title>
        <authorList>
            <consortium name="The Broad Institute Genomics Platform"/>
            <consortium name="The Broad Institute Genome Sequencing Center for Infectious Disease"/>
            <person name="Wu L."/>
            <person name="Ma J."/>
        </authorList>
    </citation>
    <scope>NUCLEOTIDE SEQUENCE [LARGE SCALE GENOMIC DNA]</scope>
    <source>
        <strain evidence="4">TISTR 2241</strain>
    </source>
</reference>
<dbReference type="InterPro" id="IPR000866">
    <property type="entry name" value="AhpC/TSA"/>
</dbReference>
<protein>
    <submittedName>
        <fullName evidence="3">TlpA family protein disulfide reductase</fullName>
    </submittedName>
</protein>
<evidence type="ECO:0000313" key="4">
    <source>
        <dbReference type="Proteomes" id="UP001597458"/>
    </source>
</evidence>
<dbReference type="Pfam" id="PF00578">
    <property type="entry name" value="AhpC-TSA"/>
    <property type="match status" value="1"/>
</dbReference>
<organism evidence="3 4">
    <name type="scientific">Terrilactibacillus laevilacticus</name>
    <dbReference type="NCBI Taxonomy" id="1380157"/>
    <lineage>
        <taxon>Bacteria</taxon>
        <taxon>Bacillati</taxon>
        <taxon>Bacillota</taxon>
        <taxon>Bacilli</taxon>
        <taxon>Bacillales</taxon>
        <taxon>Bacillaceae</taxon>
        <taxon>Terrilactibacillus</taxon>
    </lineage>
</organism>
<proteinExistence type="predicted"/>
<dbReference type="RefSeq" id="WP_141190366.1">
    <property type="nucleotide sequence ID" value="NZ_JBHUMR010000014.1"/>
</dbReference>
<evidence type="ECO:0000256" key="1">
    <source>
        <dbReference type="ARBA" id="ARBA00023157"/>
    </source>
</evidence>
<dbReference type="CDD" id="cd02966">
    <property type="entry name" value="TlpA_like_family"/>
    <property type="match status" value="1"/>
</dbReference>
<dbReference type="PROSITE" id="PS51352">
    <property type="entry name" value="THIOREDOXIN_2"/>
    <property type="match status" value="1"/>
</dbReference>
<keyword evidence="4" id="KW-1185">Reference proteome</keyword>
<dbReference type="InterPro" id="IPR036249">
    <property type="entry name" value="Thioredoxin-like_sf"/>
</dbReference>
<dbReference type="InterPro" id="IPR050553">
    <property type="entry name" value="Thioredoxin_ResA/DsbE_sf"/>
</dbReference>
<feature type="domain" description="Thioredoxin" evidence="2">
    <location>
        <begin position="1"/>
        <end position="139"/>
    </location>
</feature>
<accession>A0ABW5PSM7</accession>
<sequence length="140" mass="16081">MYAPQFTLFELQSRKNVSLSDFQGMPVMLTFWVSWCPDCQRDMPNKIQFYQSLDKNTLAFLTVNVTGREHSPESGPQFVYDHQLPFPVLIDQGRELYDAFGCTGVPTTIILDRNHEIAYQFGDKASFYDILQALSSVLNQ</sequence>
<dbReference type="PANTHER" id="PTHR42852:SF17">
    <property type="entry name" value="THIOREDOXIN-LIKE PROTEIN HI_1115"/>
    <property type="match status" value="1"/>
</dbReference>
<dbReference type="EMBL" id="JBHUMR010000014">
    <property type="protein sequence ID" value="MFD2617884.1"/>
    <property type="molecule type" value="Genomic_DNA"/>
</dbReference>
<dbReference type="SUPFAM" id="SSF52833">
    <property type="entry name" value="Thioredoxin-like"/>
    <property type="match status" value="1"/>
</dbReference>
<evidence type="ECO:0000313" key="3">
    <source>
        <dbReference type="EMBL" id="MFD2617884.1"/>
    </source>
</evidence>
<dbReference type="InterPro" id="IPR013766">
    <property type="entry name" value="Thioredoxin_domain"/>
</dbReference>